<sequence length="318" mass="34812">MAARDASSISQSDLNSLITLLEVQVIGLSECLVSPGFKVIIDGHTEPGLHYILSGTGKLHLKKGPSVKLKPHTLIIVPPRCPMEIEVPASNGSPPLATRVFTREEDAGLVNSIYRFNARESEPKTIMIRGLFQAQYGPSVDLFSTLSTPIVEQFDASDHLEHQLKTMLQELVAQEIAVGAMTGALLKQVIVALLRRSLKSNNLWKERFSMLSDPKIARALAEMVAEPGANHTIASLANTANQSRSSFMARFTSVIGRTPMQLLRDLRMGQAASQLDTGIYTVDQVARNCGYASRASFARAFKEVHGTGPRDYRQAKRT</sequence>
<dbReference type="KEGG" id="phs:C2L64_48345"/>
<dbReference type="GO" id="GO:0043565">
    <property type="term" value="F:sequence-specific DNA binding"/>
    <property type="evidence" value="ECO:0007669"/>
    <property type="project" value="InterPro"/>
</dbReference>
<dbReference type="SUPFAM" id="SSF46689">
    <property type="entry name" value="Homeodomain-like"/>
    <property type="match status" value="2"/>
</dbReference>
<dbReference type="SMART" id="SM00342">
    <property type="entry name" value="HTH_ARAC"/>
    <property type="match status" value="1"/>
</dbReference>
<dbReference type="InterPro" id="IPR037923">
    <property type="entry name" value="HTH-like"/>
</dbReference>
<reference evidence="6 7" key="1">
    <citation type="submission" date="2018-01" db="EMBL/GenBank/DDBJ databases">
        <title>Species boundaries and ecological features among Paraburkholderia terrae DSMZ17804T, P. hospita DSMZ17164T and P. caribensis DSMZ13236T.</title>
        <authorList>
            <person name="Pratama A.A."/>
        </authorList>
    </citation>
    <scope>NUCLEOTIDE SEQUENCE [LARGE SCALE GENOMIC DNA]</scope>
    <source>
        <strain evidence="6 7">DSM 17164</strain>
    </source>
</reference>
<keyword evidence="2" id="KW-0805">Transcription regulation</keyword>
<dbReference type="PANTHER" id="PTHR46796">
    <property type="entry name" value="HTH-TYPE TRANSCRIPTIONAL ACTIVATOR RHAS-RELATED"/>
    <property type="match status" value="1"/>
</dbReference>
<name>A0AAN1JLB5_9BURK</name>
<dbReference type="InterPro" id="IPR050204">
    <property type="entry name" value="AraC_XylS_family_regulators"/>
</dbReference>
<accession>A0AAN1JLB5</accession>
<dbReference type="InterPro" id="IPR018060">
    <property type="entry name" value="HTH_AraC"/>
</dbReference>
<evidence type="ECO:0000256" key="3">
    <source>
        <dbReference type="ARBA" id="ARBA00023125"/>
    </source>
</evidence>
<dbReference type="SUPFAM" id="SSF51215">
    <property type="entry name" value="Regulatory protein AraC"/>
    <property type="match status" value="1"/>
</dbReference>
<dbReference type="AlphaFoldDB" id="A0AAN1JLB5"/>
<dbReference type="RefSeq" id="WP_103154396.1">
    <property type="nucleotide sequence ID" value="NZ_CP026108.1"/>
</dbReference>
<evidence type="ECO:0000256" key="4">
    <source>
        <dbReference type="ARBA" id="ARBA00023163"/>
    </source>
</evidence>
<organism evidence="6 7">
    <name type="scientific">Paraburkholderia hospita</name>
    <dbReference type="NCBI Taxonomy" id="169430"/>
    <lineage>
        <taxon>Bacteria</taxon>
        <taxon>Pseudomonadati</taxon>
        <taxon>Pseudomonadota</taxon>
        <taxon>Betaproteobacteria</taxon>
        <taxon>Burkholderiales</taxon>
        <taxon>Burkholderiaceae</taxon>
        <taxon>Paraburkholderia</taxon>
    </lineage>
</organism>
<evidence type="ECO:0000256" key="2">
    <source>
        <dbReference type="ARBA" id="ARBA00023015"/>
    </source>
</evidence>
<evidence type="ECO:0000259" key="5">
    <source>
        <dbReference type="PROSITE" id="PS01124"/>
    </source>
</evidence>
<keyword evidence="4" id="KW-0804">Transcription</keyword>
<gene>
    <name evidence="6" type="ORF">C2L64_48345</name>
</gene>
<keyword evidence="3" id="KW-0238">DNA-binding</keyword>
<dbReference type="InterPro" id="IPR009057">
    <property type="entry name" value="Homeodomain-like_sf"/>
</dbReference>
<evidence type="ECO:0000313" key="7">
    <source>
        <dbReference type="Proteomes" id="UP000236649"/>
    </source>
</evidence>
<dbReference type="Pfam" id="PF12833">
    <property type="entry name" value="HTH_18"/>
    <property type="match status" value="1"/>
</dbReference>
<protein>
    <submittedName>
        <fullName evidence="6">AraC family transcriptional regulator</fullName>
    </submittedName>
</protein>
<dbReference type="EMBL" id="CP026108">
    <property type="protein sequence ID" value="AUT76183.1"/>
    <property type="molecule type" value="Genomic_DNA"/>
</dbReference>
<dbReference type="Pfam" id="PF12852">
    <property type="entry name" value="Cupin_6"/>
    <property type="match status" value="1"/>
</dbReference>
<dbReference type="GO" id="GO:0003700">
    <property type="term" value="F:DNA-binding transcription factor activity"/>
    <property type="evidence" value="ECO:0007669"/>
    <property type="project" value="InterPro"/>
</dbReference>
<dbReference type="GeneID" id="55536073"/>
<dbReference type="Proteomes" id="UP000236649">
    <property type="component" value="Chromosome 4"/>
</dbReference>
<dbReference type="PANTHER" id="PTHR46796:SF13">
    <property type="entry name" value="HTH-TYPE TRANSCRIPTIONAL ACTIVATOR RHAS"/>
    <property type="match status" value="1"/>
</dbReference>
<dbReference type="PRINTS" id="PR00032">
    <property type="entry name" value="HTHARAC"/>
</dbReference>
<proteinExistence type="predicted"/>
<dbReference type="InterPro" id="IPR020449">
    <property type="entry name" value="Tscrpt_reg_AraC-type_HTH"/>
</dbReference>
<dbReference type="PROSITE" id="PS01124">
    <property type="entry name" value="HTH_ARAC_FAMILY_2"/>
    <property type="match status" value="1"/>
</dbReference>
<evidence type="ECO:0000256" key="1">
    <source>
        <dbReference type="ARBA" id="ARBA00022490"/>
    </source>
</evidence>
<dbReference type="Gene3D" id="1.10.10.60">
    <property type="entry name" value="Homeodomain-like"/>
    <property type="match status" value="1"/>
</dbReference>
<evidence type="ECO:0000313" key="6">
    <source>
        <dbReference type="EMBL" id="AUT76183.1"/>
    </source>
</evidence>
<dbReference type="InterPro" id="IPR032783">
    <property type="entry name" value="AraC_lig"/>
</dbReference>
<keyword evidence="1" id="KW-0963">Cytoplasm</keyword>
<feature type="domain" description="HTH araC/xylS-type" evidence="5">
    <location>
        <begin position="214"/>
        <end position="315"/>
    </location>
</feature>